<name>A0ABT5XB89_9EURY</name>
<dbReference type="RefSeq" id="WP_316967657.1">
    <property type="nucleotide sequence ID" value="NZ_JARFPK010000093.1"/>
</dbReference>
<keyword evidence="3" id="KW-1185">Reference proteome</keyword>
<reference evidence="2 3" key="1">
    <citation type="submission" date="2023-03" db="EMBL/GenBank/DDBJ databases">
        <title>WGS of Methanotrichaceae archaeon Mx.</title>
        <authorList>
            <person name="Sorokin D.Y."/>
            <person name="Merkel A.Y."/>
        </authorList>
    </citation>
    <scope>NUCLEOTIDE SEQUENCE [LARGE SCALE GENOMIC DNA]</scope>
    <source>
        <strain evidence="2 3">Mx</strain>
    </source>
</reference>
<feature type="region of interest" description="Disordered" evidence="1">
    <location>
        <begin position="35"/>
        <end position="58"/>
    </location>
</feature>
<evidence type="ECO:0000313" key="3">
    <source>
        <dbReference type="Proteomes" id="UP001220010"/>
    </source>
</evidence>
<gene>
    <name evidence="2" type="ORF">P0O15_12305</name>
</gene>
<proteinExistence type="predicted"/>
<protein>
    <submittedName>
        <fullName evidence="2">Uncharacterized protein</fullName>
    </submittedName>
</protein>
<feature type="compositionally biased region" description="Basic and acidic residues" evidence="1">
    <location>
        <begin position="43"/>
        <end position="58"/>
    </location>
</feature>
<comment type="caution">
    <text evidence="2">The sequence shown here is derived from an EMBL/GenBank/DDBJ whole genome shotgun (WGS) entry which is preliminary data.</text>
</comment>
<evidence type="ECO:0000256" key="1">
    <source>
        <dbReference type="SAM" id="MobiDB-lite"/>
    </source>
</evidence>
<accession>A0ABT5XB89</accession>
<organism evidence="2 3">
    <name type="scientific">Candidatus Methanocrinis natronophilus</name>
    <dbReference type="NCBI Taxonomy" id="3033396"/>
    <lineage>
        <taxon>Archaea</taxon>
        <taxon>Methanobacteriati</taxon>
        <taxon>Methanobacteriota</taxon>
        <taxon>Stenosarchaea group</taxon>
        <taxon>Methanomicrobia</taxon>
        <taxon>Methanotrichales</taxon>
        <taxon>Methanotrichaceae</taxon>
        <taxon>Methanocrinis</taxon>
    </lineage>
</organism>
<dbReference type="Proteomes" id="UP001220010">
    <property type="component" value="Unassembled WGS sequence"/>
</dbReference>
<dbReference type="EMBL" id="JARFPK010000093">
    <property type="protein sequence ID" value="MDF0591940.1"/>
    <property type="molecule type" value="Genomic_DNA"/>
</dbReference>
<sequence length="58" mass="7131">MTRKGEELTALYAEFDRRFAELKRLIWRIRMLEEEETNSSPKFPDRSKNSPPERRCWE</sequence>
<evidence type="ECO:0000313" key="2">
    <source>
        <dbReference type="EMBL" id="MDF0591940.1"/>
    </source>
</evidence>